<comment type="catalytic activity">
    <reaction evidence="2 3">
        <text>[protein]-L-glutamate 5-O-methyl ester + H2O = L-glutamyl-[protein] + methanol + H(+)</text>
        <dbReference type="Rhea" id="RHEA:23236"/>
        <dbReference type="Rhea" id="RHEA-COMP:10208"/>
        <dbReference type="Rhea" id="RHEA-COMP:10311"/>
        <dbReference type="ChEBI" id="CHEBI:15377"/>
        <dbReference type="ChEBI" id="CHEBI:15378"/>
        <dbReference type="ChEBI" id="CHEBI:17790"/>
        <dbReference type="ChEBI" id="CHEBI:29973"/>
        <dbReference type="ChEBI" id="CHEBI:82795"/>
        <dbReference type="EC" id="3.1.1.61"/>
    </reaction>
</comment>
<dbReference type="GO" id="GO:0000156">
    <property type="term" value="F:phosphorelay response regulator activity"/>
    <property type="evidence" value="ECO:0007669"/>
    <property type="project" value="InterPro"/>
</dbReference>
<evidence type="ECO:0000256" key="1">
    <source>
        <dbReference type="ARBA" id="ARBA00022801"/>
    </source>
</evidence>
<dbReference type="PANTHER" id="PTHR42872">
    <property type="entry name" value="PROTEIN-GLUTAMATE METHYLESTERASE/PROTEIN-GLUTAMINE GLUTAMINASE"/>
    <property type="match status" value="1"/>
</dbReference>
<dbReference type="Pfam" id="PF00072">
    <property type="entry name" value="Response_reg"/>
    <property type="match status" value="1"/>
</dbReference>
<evidence type="ECO:0000313" key="8">
    <source>
        <dbReference type="EMBL" id="SPE19775.1"/>
    </source>
</evidence>
<dbReference type="EMBL" id="OKRB01000081">
    <property type="protein sequence ID" value="SPE19775.1"/>
    <property type="molecule type" value="Genomic_DNA"/>
</dbReference>
<reference evidence="9" key="1">
    <citation type="submission" date="2018-02" db="EMBL/GenBank/DDBJ databases">
        <authorList>
            <person name="Hausmann B."/>
        </authorList>
    </citation>
    <scope>NUCLEOTIDE SEQUENCE [LARGE SCALE GENOMIC DNA]</scope>
    <source>
        <strain evidence="9">Peat soil MAG SbA5</strain>
    </source>
</reference>
<keyword evidence="1 3" id="KW-0378">Hydrolase</keyword>
<keyword evidence="3" id="KW-0963">Cytoplasm</keyword>
<sequence>MAPARRTRILIVDDSAVMRSLLRSVIATDPAFEMAGTAADGASALNALALNSPDLVLLDVEMPVMDGLVTLRQLRERGHKIPVIMCSSLTQRGAKVTIEALAVGASDYVAKPSGQPGREAAVRALAQELIPKIHALTRASQPCAIDPLAPRLAPAGLAASVAGPVSSALPRVVAIGVSTGGPAVLDVLLPTLPADFPLPIVIVQHMPEVFTRLFAERLSRRCGLRVCEGSESEPVMPGAVYIARGNWHMQVIASTRTGKPATIHLNQDPPENHCRPAVDVLFRSVARVYGSGVVALVLTGMGSDGLAGCRLIRSQGGMVLAQDEATSIVWGMPGSVVQAGLAHKVLPLHSMAAEIVRIAGRSAKAETRSLAPMVA</sequence>
<keyword evidence="3 5" id="KW-0597">Phosphoprotein</keyword>
<dbReference type="EC" id="3.5.1.44" evidence="3"/>
<evidence type="ECO:0000259" key="6">
    <source>
        <dbReference type="PROSITE" id="PS50110"/>
    </source>
</evidence>
<dbReference type="InterPro" id="IPR000673">
    <property type="entry name" value="Sig_transdc_resp-reg_Me-estase"/>
</dbReference>
<dbReference type="PIRSF" id="PIRSF000876">
    <property type="entry name" value="RR_chemtxs_CheB"/>
    <property type="match status" value="1"/>
</dbReference>
<name>A0A2N9L9Y2_9BACT</name>
<dbReference type="InterPro" id="IPR001789">
    <property type="entry name" value="Sig_transdc_resp-reg_receiver"/>
</dbReference>
<dbReference type="PANTHER" id="PTHR42872:SF3">
    <property type="entry name" value="PROTEIN-GLUTAMATE METHYLESTERASE_PROTEIN-GLUTAMINE GLUTAMINASE 1"/>
    <property type="match status" value="1"/>
</dbReference>
<dbReference type="Pfam" id="PF01339">
    <property type="entry name" value="CheB_methylest"/>
    <property type="match status" value="1"/>
</dbReference>
<evidence type="ECO:0000256" key="3">
    <source>
        <dbReference type="HAMAP-Rule" id="MF_00099"/>
    </source>
</evidence>
<dbReference type="SUPFAM" id="SSF52738">
    <property type="entry name" value="Methylesterase CheB, C-terminal domain"/>
    <property type="match status" value="1"/>
</dbReference>
<dbReference type="CDD" id="cd17541">
    <property type="entry name" value="REC_CheB-like"/>
    <property type="match status" value="1"/>
</dbReference>
<dbReference type="CDD" id="cd16432">
    <property type="entry name" value="CheB_Rec"/>
    <property type="match status" value="1"/>
</dbReference>
<dbReference type="GO" id="GO:0008984">
    <property type="term" value="F:protein-glutamate methylesterase activity"/>
    <property type="evidence" value="ECO:0007669"/>
    <property type="project" value="UniProtKB-UniRule"/>
</dbReference>
<evidence type="ECO:0000256" key="4">
    <source>
        <dbReference type="PROSITE-ProRule" id="PRU00050"/>
    </source>
</evidence>
<dbReference type="GO" id="GO:0050568">
    <property type="term" value="F:protein-glutamine glutaminase activity"/>
    <property type="evidence" value="ECO:0007669"/>
    <property type="project" value="UniProtKB-UniRule"/>
</dbReference>
<proteinExistence type="inferred from homology"/>
<dbReference type="GO" id="GO:0005737">
    <property type="term" value="C:cytoplasm"/>
    <property type="evidence" value="ECO:0007669"/>
    <property type="project" value="UniProtKB-SubCell"/>
</dbReference>
<dbReference type="Proteomes" id="UP000239735">
    <property type="component" value="Unassembled WGS sequence"/>
</dbReference>
<comment type="catalytic activity">
    <reaction evidence="3">
        <text>L-glutaminyl-[protein] + H2O = L-glutamyl-[protein] + NH4(+)</text>
        <dbReference type="Rhea" id="RHEA:16441"/>
        <dbReference type="Rhea" id="RHEA-COMP:10207"/>
        <dbReference type="Rhea" id="RHEA-COMP:10208"/>
        <dbReference type="ChEBI" id="CHEBI:15377"/>
        <dbReference type="ChEBI" id="CHEBI:28938"/>
        <dbReference type="ChEBI" id="CHEBI:29973"/>
        <dbReference type="ChEBI" id="CHEBI:30011"/>
        <dbReference type="EC" id="3.5.1.44"/>
    </reaction>
</comment>
<feature type="active site" evidence="3 4">
    <location>
        <position position="178"/>
    </location>
</feature>
<organism evidence="8 9">
    <name type="scientific">Candidatus Sulfuritelmatomonas gaucii</name>
    <dbReference type="NCBI Taxonomy" id="2043161"/>
    <lineage>
        <taxon>Bacteria</taxon>
        <taxon>Pseudomonadati</taxon>
        <taxon>Acidobacteriota</taxon>
        <taxon>Terriglobia</taxon>
        <taxon>Terriglobales</taxon>
        <taxon>Acidobacteriaceae</taxon>
        <taxon>Candidatus Sulfuritelmatomonas</taxon>
    </lineage>
</organism>
<evidence type="ECO:0000259" key="7">
    <source>
        <dbReference type="PROSITE" id="PS50122"/>
    </source>
</evidence>
<dbReference type="GO" id="GO:0006935">
    <property type="term" value="P:chemotaxis"/>
    <property type="evidence" value="ECO:0007669"/>
    <property type="project" value="UniProtKB-UniRule"/>
</dbReference>
<comment type="function">
    <text evidence="3">Involved in chemotaxis. Part of a chemotaxis signal transduction system that modulates chemotaxis in response to various stimuli. Catalyzes the demethylation of specific methylglutamate residues introduced into the chemoreceptors (methyl-accepting chemotaxis proteins or MCP) by CheR. Also mediates the irreversible deamidation of specific glutamine residues to glutamic acid.</text>
</comment>
<dbReference type="NCBIfam" id="NF001965">
    <property type="entry name" value="PRK00742.1"/>
    <property type="match status" value="1"/>
</dbReference>
<feature type="domain" description="CheB-type methylesterase" evidence="7">
    <location>
        <begin position="164"/>
        <end position="362"/>
    </location>
</feature>
<dbReference type="AlphaFoldDB" id="A0A2N9L9Y2"/>
<dbReference type="InterPro" id="IPR035909">
    <property type="entry name" value="CheB_C"/>
</dbReference>
<feature type="domain" description="Response regulatory" evidence="6">
    <location>
        <begin position="8"/>
        <end position="126"/>
    </location>
</feature>
<comment type="PTM">
    <text evidence="3">Phosphorylated by CheA. Phosphorylation of the N-terminal regulatory domain activates the methylesterase activity.</text>
</comment>
<comment type="domain">
    <text evidence="3">Contains a C-terminal catalytic domain, and an N-terminal region which modulates catalytic activity.</text>
</comment>
<dbReference type="SMART" id="SM00448">
    <property type="entry name" value="REC"/>
    <property type="match status" value="1"/>
</dbReference>
<evidence type="ECO:0000313" key="9">
    <source>
        <dbReference type="Proteomes" id="UP000239735"/>
    </source>
</evidence>
<evidence type="ECO:0000256" key="5">
    <source>
        <dbReference type="PROSITE-ProRule" id="PRU00169"/>
    </source>
</evidence>
<dbReference type="InterPro" id="IPR011006">
    <property type="entry name" value="CheY-like_superfamily"/>
</dbReference>
<dbReference type="SUPFAM" id="SSF52172">
    <property type="entry name" value="CheY-like"/>
    <property type="match status" value="1"/>
</dbReference>
<gene>
    <name evidence="3 8" type="primary">cheB</name>
    <name evidence="8" type="ORF">SBA5_250005</name>
</gene>
<dbReference type="InterPro" id="IPR008248">
    <property type="entry name" value="CheB-like"/>
</dbReference>
<dbReference type="PROSITE" id="PS50110">
    <property type="entry name" value="RESPONSE_REGULATORY"/>
    <property type="match status" value="1"/>
</dbReference>
<comment type="subcellular location">
    <subcellularLocation>
        <location evidence="3">Cytoplasm</location>
    </subcellularLocation>
</comment>
<dbReference type="PROSITE" id="PS50122">
    <property type="entry name" value="CHEB"/>
    <property type="match status" value="1"/>
</dbReference>
<feature type="modified residue" description="4-aspartylphosphate" evidence="3 5">
    <location>
        <position position="59"/>
    </location>
</feature>
<dbReference type="Gene3D" id="3.40.50.2300">
    <property type="match status" value="1"/>
</dbReference>
<dbReference type="OrthoDB" id="9793421at2"/>
<comment type="similarity">
    <text evidence="3">Belongs to the CheB family.</text>
</comment>
<dbReference type="HAMAP" id="MF_00099">
    <property type="entry name" value="CheB_chemtxs"/>
    <property type="match status" value="1"/>
</dbReference>
<keyword evidence="3 4" id="KW-0145">Chemotaxis</keyword>
<dbReference type="EC" id="3.1.1.61" evidence="3"/>
<dbReference type="Gene3D" id="3.40.50.180">
    <property type="entry name" value="Methylesterase CheB, C-terminal domain"/>
    <property type="match status" value="1"/>
</dbReference>
<evidence type="ECO:0000256" key="2">
    <source>
        <dbReference type="ARBA" id="ARBA00048267"/>
    </source>
</evidence>
<feature type="active site" evidence="3 4">
    <location>
        <position position="205"/>
    </location>
</feature>
<protein>
    <recommendedName>
        <fullName evidence="3">Protein-glutamate methylesterase/protein-glutamine glutaminase</fullName>
        <ecNumber evidence="3">3.1.1.61</ecNumber>
        <ecNumber evidence="3">3.5.1.44</ecNumber>
    </recommendedName>
</protein>
<accession>A0A2N9L9Y2</accession>
<feature type="active site" evidence="3 4">
    <location>
        <position position="304"/>
    </location>
</feature>